<organism evidence="1 2">
    <name type="scientific">Akkermansia massiliensis</name>
    <dbReference type="NCBI Taxonomy" id="2927224"/>
    <lineage>
        <taxon>Bacteria</taxon>
        <taxon>Pseudomonadati</taxon>
        <taxon>Verrucomicrobiota</taxon>
        <taxon>Verrucomicrobiia</taxon>
        <taxon>Verrucomicrobiales</taxon>
        <taxon>Akkermansiaceae</taxon>
        <taxon>Akkermansia</taxon>
    </lineage>
</organism>
<evidence type="ECO:0000313" key="2">
    <source>
        <dbReference type="Proteomes" id="UP000642553"/>
    </source>
</evidence>
<evidence type="ECO:0000313" key="1">
    <source>
        <dbReference type="EMBL" id="QHV64223.1"/>
    </source>
</evidence>
<dbReference type="AlphaFoldDB" id="A0AAE7BH61"/>
<dbReference type="EMBL" id="CP029701">
    <property type="protein sequence ID" value="QHV64223.1"/>
    <property type="molecule type" value="Genomic_DNA"/>
</dbReference>
<gene>
    <name evidence="1" type="ORF">DMI76_13020</name>
</gene>
<proteinExistence type="predicted"/>
<protein>
    <submittedName>
        <fullName evidence="1">Uncharacterized protein</fullName>
    </submittedName>
</protein>
<name>A0AAE7BH61_9BACT</name>
<accession>A0AAE7BH61</accession>
<dbReference type="Proteomes" id="UP000642553">
    <property type="component" value="Chromosome"/>
</dbReference>
<sequence length="104" mass="11090">MAAGGNDMIREMGDRVRLLRKGTVYADCYAVVSPASVGYTVEIGGAEKQVTAHCMVRANDLPKMPKAGDRLTVSAPLGDQPVIYYVTTVTSGNTDPMIHMDLAS</sequence>
<reference evidence="1" key="1">
    <citation type="submission" date="2018-05" db="EMBL/GenBank/DDBJ databases">
        <title>Complete genome sequnece of Akkermansia muciniphila EB-AMDK-40.</title>
        <authorList>
            <person name="Nam Y.-D."/>
            <person name="Chung W.-H."/>
            <person name="Park Y.S."/>
            <person name="Kang J."/>
        </authorList>
    </citation>
    <scope>NUCLEOTIDE SEQUENCE</scope>
    <source>
        <strain evidence="1">EB-AMDK-40</strain>
    </source>
</reference>